<sequence>MDADNTGSSSDGTGPPAWELGSFQTLPPESFEAKGKSKILPVYVDKEREENNSSSLRREKTIVCNIPIAKRRRPEKDPSAVVNARAPHLMTESYSYDDVVEQIHRGDKKLL</sequence>
<evidence type="ECO:0000256" key="1">
    <source>
        <dbReference type="SAM" id="MobiDB-lite"/>
    </source>
</evidence>
<evidence type="ECO:0000313" key="3">
    <source>
        <dbReference type="Proteomes" id="UP000011518"/>
    </source>
</evidence>
<keyword evidence="3" id="KW-1185">Reference proteome</keyword>
<name>L9KEV5_TUPCH</name>
<feature type="region of interest" description="Disordered" evidence="1">
    <location>
        <begin position="1"/>
        <end position="38"/>
    </location>
</feature>
<protein>
    <submittedName>
        <fullName evidence="2">Uncharacterized protein</fullName>
    </submittedName>
</protein>
<reference evidence="3" key="2">
    <citation type="journal article" date="2013" name="Nat. Commun.">
        <title>Genome of the Chinese tree shrew.</title>
        <authorList>
            <person name="Fan Y."/>
            <person name="Huang Z.Y."/>
            <person name="Cao C.C."/>
            <person name="Chen C.S."/>
            <person name="Chen Y.X."/>
            <person name="Fan D.D."/>
            <person name="He J."/>
            <person name="Hou H.L."/>
            <person name="Hu L."/>
            <person name="Hu X.T."/>
            <person name="Jiang X.T."/>
            <person name="Lai R."/>
            <person name="Lang Y.S."/>
            <person name="Liang B."/>
            <person name="Liao S.G."/>
            <person name="Mu D."/>
            <person name="Ma Y.Y."/>
            <person name="Niu Y.Y."/>
            <person name="Sun X.Q."/>
            <person name="Xia J.Q."/>
            <person name="Xiao J."/>
            <person name="Xiong Z.Q."/>
            <person name="Xu L."/>
            <person name="Yang L."/>
            <person name="Zhang Y."/>
            <person name="Zhao W."/>
            <person name="Zhao X.D."/>
            <person name="Zheng Y.T."/>
            <person name="Zhou J.M."/>
            <person name="Zhu Y.B."/>
            <person name="Zhang G.J."/>
            <person name="Wang J."/>
            <person name="Yao Y.G."/>
        </authorList>
    </citation>
    <scope>NUCLEOTIDE SEQUENCE [LARGE SCALE GENOMIC DNA]</scope>
</reference>
<evidence type="ECO:0000313" key="2">
    <source>
        <dbReference type="EMBL" id="ELW61405.1"/>
    </source>
</evidence>
<dbReference type="AlphaFoldDB" id="L9KEV5"/>
<proteinExistence type="predicted"/>
<dbReference type="Proteomes" id="UP000011518">
    <property type="component" value="Unassembled WGS sequence"/>
</dbReference>
<dbReference type="InParanoid" id="L9KEV5"/>
<gene>
    <name evidence="2" type="ORF">TREES_T100003193</name>
</gene>
<dbReference type="EMBL" id="KB320878">
    <property type="protein sequence ID" value="ELW61405.1"/>
    <property type="molecule type" value="Genomic_DNA"/>
</dbReference>
<accession>L9KEV5</accession>
<reference evidence="3" key="1">
    <citation type="submission" date="2012-07" db="EMBL/GenBank/DDBJ databases">
        <title>Genome of the Chinese tree shrew, a rising model animal genetically related to primates.</title>
        <authorList>
            <person name="Zhang G."/>
            <person name="Fan Y."/>
            <person name="Yao Y."/>
            <person name="Huang Z."/>
        </authorList>
    </citation>
    <scope>NUCLEOTIDE SEQUENCE [LARGE SCALE GENOMIC DNA]</scope>
</reference>
<organism evidence="2 3">
    <name type="scientific">Tupaia chinensis</name>
    <name type="common">Chinese tree shrew</name>
    <name type="synonym">Tupaia belangeri chinensis</name>
    <dbReference type="NCBI Taxonomy" id="246437"/>
    <lineage>
        <taxon>Eukaryota</taxon>
        <taxon>Metazoa</taxon>
        <taxon>Chordata</taxon>
        <taxon>Craniata</taxon>
        <taxon>Vertebrata</taxon>
        <taxon>Euteleostomi</taxon>
        <taxon>Mammalia</taxon>
        <taxon>Eutheria</taxon>
        <taxon>Euarchontoglires</taxon>
        <taxon>Scandentia</taxon>
        <taxon>Tupaiidae</taxon>
        <taxon>Tupaia</taxon>
    </lineage>
</organism>
<feature type="compositionally biased region" description="Polar residues" evidence="1">
    <location>
        <begin position="1"/>
        <end position="12"/>
    </location>
</feature>